<dbReference type="PANTHER" id="PTHR12963">
    <property type="entry name" value="THYROID RECEPTOR INTERACTING PROTEIN RELATED"/>
    <property type="match status" value="1"/>
</dbReference>
<proteinExistence type="predicted"/>
<dbReference type="PANTHER" id="PTHR12963:SF4">
    <property type="entry name" value="ACTIVATING SIGNAL COINTEGRATOR 1"/>
    <property type="match status" value="1"/>
</dbReference>
<dbReference type="Pfam" id="PF06221">
    <property type="entry name" value="zf-C2HC5"/>
    <property type="match status" value="1"/>
</dbReference>
<feature type="compositionally biased region" description="Low complexity" evidence="1">
    <location>
        <begin position="71"/>
        <end position="84"/>
    </location>
</feature>
<comment type="caution">
    <text evidence="3">The sequence shown here is derived from an EMBL/GenBank/DDBJ whole genome shotgun (WGS) entry which is preliminary data.</text>
</comment>
<evidence type="ECO:0000313" key="4">
    <source>
        <dbReference type="Proteomes" id="UP001345013"/>
    </source>
</evidence>
<evidence type="ECO:0000259" key="2">
    <source>
        <dbReference type="Pfam" id="PF06221"/>
    </source>
</evidence>
<feature type="compositionally biased region" description="Basic residues" evidence="1">
    <location>
        <begin position="89"/>
        <end position="98"/>
    </location>
</feature>
<gene>
    <name evidence="3" type="ORF">LTR24_007722</name>
</gene>
<feature type="domain" description="TRIP4/RQT4 C2HC5-type zinc finger" evidence="2">
    <location>
        <begin position="262"/>
        <end position="314"/>
    </location>
</feature>
<reference evidence="3 4" key="1">
    <citation type="submission" date="2023-08" db="EMBL/GenBank/DDBJ databases">
        <title>Black Yeasts Isolated from many extreme environments.</title>
        <authorList>
            <person name="Coleine C."/>
            <person name="Stajich J.E."/>
            <person name="Selbmann L."/>
        </authorList>
    </citation>
    <scope>NUCLEOTIDE SEQUENCE [LARGE SCALE GENOMIC DNA]</scope>
    <source>
        <strain evidence="3 4">CCFEE 5885</strain>
    </source>
</reference>
<feature type="region of interest" description="Disordered" evidence="1">
    <location>
        <begin position="505"/>
        <end position="528"/>
    </location>
</feature>
<feature type="compositionally biased region" description="Low complexity" evidence="1">
    <location>
        <begin position="137"/>
        <end position="148"/>
    </location>
</feature>
<dbReference type="InterPro" id="IPR039128">
    <property type="entry name" value="TRIP4-like"/>
</dbReference>
<accession>A0ABR0K2N8</accession>
<feature type="compositionally biased region" description="Basic and acidic residues" evidence="1">
    <location>
        <begin position="122"/>
        <end position="131"/>
    </location>
</feature>
<protein>
    <recommendedName>
        <fullName evidence="2">TRIP4/RQT4 C2HC5-type zinc finger domain-containing protein</fullName>
    </recommendedName>
</protein>
<organism evidence="3 4">
    <name type="scientific">Lithohypha guttulata</name>
    <dbReference type="NCBI Taxonomy" id="1690604"/>
    <lineage>
        <taxon>Eukaryota</taxon>
        <taxon>Fungi</taxon>
        <taxon>Dikarya</taxon>
        <taxon>Ascomycota</taxon>
        <taxon>Pezizomycotina</taxon>
        <taxon>Eurotiomycetes</taxon>
        <taxon>Chaetothyriomycetidae</taxon>
        <taxon>Chaetothyriales</taxon>
        <taxon>Trichomeriaceae</taxon>
        <taxon>Lithohypha</taxon>
    </lineage>
</organism>
<feature type="region of interest" description="Disordered" evidence="1">
    <location>
        <begin position="60"/>
        <end position="237"/>
    </location>
</feature>
<keyword evidence="4" id="KW-1185">Reference proteome</keyword>
<evidence type="ECO:0000256" key="1">
    <source>
        <dbReference type="SAM" id="MobiDB-lite"/>
    </source>
</evidence>
<dbReference type="Proteomes" id="UP001345013">
    <property type="component" value="Unassembled WGS sequence"/>
</dbReference>
<feature type="compositionally biased region" description="Basic and acidic residues" evidence="1">
    <location>
        <begin position="513"/>
        <end position="526"/>
    </location>
</feature>
<evidence type="ECO:0000313" key="3">
    <source>
        <dbReference type="EMBL" id="KAK5083369.1"/>
    </source>
</evidence>
<dbReference type="InterPro" id="IPR009349">
    <property type="entry name" value="TRIP4/RQT4_C2HC5_Znf"/>
</dbReference>
<name>A0ABR0K2N8_9EURO</name>
<feature type="region of interest" description="Disordered" evidence="1">
    <location>
        <begin position="331"/>
        <end position="362"/>
    </location>
</feature>
<feature type="compositionally biased region" description="Polar residues" evidence="1">
    <location>
        <begin position="211"/>
        <end position="226"/>
    </location>
</feature>
<sequence length="559" mass="60738">MSQDLLSWAVPRLQRLLPIDDESLKEIIAYTTTLSKEVGAEHLKNMLGDSPQAFEFISGFNSRRPDVKPPQAQAGSSSRQAAEQDGVPKHVRRQKQKAPLHSAGPVRRPEGYGNVSGAYSKQQDHDRDVRGLKQGNSATSLSDALSLSQQPDTLQLPKVSQGGLQTPSPGRSRDPSPGNRGSPGLLPPSASGKLISDLPNVRTKQSKKSAHTAQSYSQPQSGTSTPHGHGKGASTTTSSIVDLTSAIAALELSTNPTLSSERRRCDCNTSIHPLFTTAPNCLNCGKIICALEGLQPCSSCDAPILSREQVNSMIRALKEERGMERTATHNAGIAGSRSGGGTPMFGSSPDVSGDEGSAASRARAHRDRLLAFQRENTQRTKVHDEASDYDMTLTHGATQWMTPTQRAAALKKQQQYIREMEEANRPEWEKKRTMMSLSVKNGKLVKTFERVKADMQKTESEEIVGEEETREQERQMLGGSGAFSNNPLLKGGALVRPVWKPKEGAEVVGAGGKGRERKSVWRRVQDDNEDNEQWILDGGLRGYGVESRLMEDGSQQEAG</sequence>
<feature type="compositionally biased region" description="Low complexity" evidence="1">
    <location>
        <begin position="167"/>
        <end position="184"/>
    </location>
</feature>
<dbReference type="EMBL" id="JAVRRG010000120">
    <property type="protein sequence ID" value="KAK5083369.1"/>
    <property type="molecule type" value="Genomic_DNA"/>
</dbReference>